<protein>
    <recommendedName>
        <fullName evidence="4">TIL domain-containing protein</fullName>
    </recommendedName>
</protein>
<dbReference type="OrthoDB" id="5912264at2759"/>
<dbReference type="PANTHER" id="PTHR23259:SF70">
    <property type="entry name" value="ACCESSORY GLAND PROTEIN ACP62F-RELATED"/>
    <property type="match status" value="1"/>
</dbReference>
<keyword evidence="3" id="KW-1015">Disulfide bond</keyword>
<organism evidence="5 6">
    <name type="scientific">Ancylostoma ceylanicum</name>
    <dbReference type="NCBI Taxonomy" id="53326"/>
    <lineage>
        <taxon>Eukaryota</taxon>
        <taxon>Metazoa</taxon>
        <taxon>Ecdysozoa</taxon>
        <taxon>Nematoda</taxon>
        <taxon>Chromadorea</taxon>
        <taxon>Rhabditida</taxon>
        <taxon>Rhabditina</taxon>
        <taxon>Rhabditomorpha</taxon>
        <taxon>Strongyloidea</taxon>
        <taxon>Ancylostomatidae</taxon>
        <taxon>Ancylostomatinae</taxon>
        <taxon>Ancylostoma</taxon>
    </lineage>
</organism>
<comment type="caution">
    <text evidence="5">The sequence shown here is derived from an EMBL/GenBank/DDBJ whole genome shotgun (WGS) entry which is preliminary data.</text>
</comment>
<dbReference type="PANTHER" id="PTHR23259">
    <property type="entry name" value="RIDDLE"/>
    <property type="match status" value="1"/>
</dbReference>
<reference evidence="6" key="1">
    <citation type="journal article" date="2015" name="Nat. Genet.">
        <title>The genome and transcriptome of the zoonotic hookworm Ancylostoma ceylanicum identify infection-specific gene families.</title>
        <authorList>
            <person name="Schwarz E.M."/>
            <person name="Hu Y."/>
            <person name="Antoshechkin I."/>
            <person name="Miller M.M."/>
            <person name="Sternberg P.W."/>
            <person name="Aroian R.V."/>
        </authorList>
    </citation>
    <scope>NUCLEOTIDE SEQUENCE</scope>
    <source>
        <strain evidence="6">HY135</strain>
    </source>
</reference>
<dbReference type="Pfam" id="PF01826">
    <property type="entry name" value="TIL"/>
    <property type="match status" value="2"/>
</dbReference>
<proteinExistence type="predicted"/>
<evidence type="ECO:0000256" key="3">
    <source>
        <dbReference type="ARBA" id="ARBA00023157"/>
    </source>
</evidence>
<dbReference type="STRING" id="53326.A0A016UKM6"/>
<dbReference type="InterPro" id="IPR002919">
    <property type="entry name" value="TIL_dom"/>
</dbReference>
<dbReference type="CDD" id="cd19941">
    <property type="entry name" value="TIL"/>
    <property type="match status" value="2"/>
</dbReference>
<evidence type="ECO:0000259" key="4">
    <source>
        <dbReference type="Pfam" id="PF01826"/>
    </source>
</evidence>
<dbReference type="Proteomes" id="UP000024635">
    <property type="component" value="Unassembled WGS sequence"/>
</dbReference>
<dbReference type="InterPro" id="IPR036084">
    <property type="entry name" value="Ser_inhib-like_sf"/>
</dbReference>
<dbReference type="EMBL" id="JARK01001372">
    <property type="protein sequence ID" value="EYC15466.1"/>
    <property type="molecule type" value="Genomic_DNA"/>
</dbReference>
<evidence type="ECO:0000256" key="1">
    <source>
        <dbReference type="ARBA" id="ARBA00022690"/>
    </source>
</evidence>
<feature type="domain" description="TIL" evidence="4">
    <location>
        <begin position="9"/>
        <end position="63"/>
    </location>
</feature>
<dbReference type="GO" id="GO:0004867">
    <property type="term" value="F:serine-type endopeptidase inhibitor activity"/>
    <property type="evidence" value="ECO:0007669"/>
    <property type="project" value="UniProtKB-KW"/>
</dbReference>
<gene>
    <name evidence="5" type="primary">Acey_s0036.g3156</name>
    <name evidence="5" type="ORF">Y032_0036g3156</name>
</gene>
<dbReference type="AlphaFoldDB" id="A0A016UKM6"/>
<evidence type="ECO:0000256" key="2">
    <source>
        <dbReference type="ARBA" id="ARBA00022900"/>
    </source>
</evidence>
<sequence length="157" mass="18281">MRGKRRRRCGKNEVYRRGFDGCEATCEEPDKGCPAIGYIDEVAGCACKEGYLRNKHNKCVPEECANEFWPRELLWSVQSSEENSTRGDKRKCGKHEIFKECFNGCEPTCKEPKKYCSDLCREEGGCACRRRYLRSEDGECVPKSCARRTSTKRRWYY</sequence>
<evidence type="ECO:0000313" key="6">
    <source>
        <dbReference type="Proteomes" id="UP000024635"/>
    </source>
</evidence>
<keyword evidence="1" id="KW-0646">Protease inhibitor</keyword>
<dbReference type="InterPro" id="IPR051368">
    <property type="entry name" value="SerProtInhib-TIL_Domain"/>
</dbReference>
<name>A0A016UKM6_9BILA</name>
<feature type="domain" description="TIL" evidence="4">
    <location>
        <begin position="92"/>
        <end position="144"/>
    </location>
</feature>
<keyword evidence="6" id="KW-1185">Reference proteome</keyword>
<dbReference type="Gene3D" id="2.10.25.10">
    <property type="entry name" value="Laminin"/>
    <property type="match status" value="2"/>
</dbReference>
<keyword evidence="2" id="KW-0722">Serine protease inhibitor</keyword>
<evidence type="ECO:0000313" key="5">
    <source>
        <dbReference type="EMBL" id="EYC15466.1"/>
    </source>
</evidence>
<accession>A0A016UKM6</accession>
<dbReference type="SUPFAM" id="SSF57567">
    <property type="entry name" value="Serine protease inhibitors"/>
    <property type="match status" value="2"/>
</dbReference>